<dbReference type="GO" id="GO:0016301">
    <property type="term" value="F:kinase activity"/>
    <property type="evidence" value="ECO:0007669"/>
    <property type="project" value="UniProtKB-KW"/>
</dbReference>
<dbReference type="EMBL" id="KN399884">
    <property type="protein sequence ID" value="KHG13563.1"/>
    <property type="molecule type" value="Genomic_DNA"/>
</dbReference>
<accession>A0A0B0NG58</accession>
<evidence type="ECO:0000313" key="1">
    <source>
        <dbReference type="EMBL" id="KHG13563.1"/>
    </source>
</evidence>
<sequence>MGSTRSRATINAVTYGGRKPKNLIVYPASKARGSWWRDKTEVWSADDGDDLGIVCPLMVARHPVAEVKEKVVALMEP</sequence>
<reference evidence="2" key="1">
    <citation type="submission" date="2014-09" db="EMBL/GenBank/DDBJ databases">
        <authorList>
            <person name="Mudge J."/>
            <person name="Ramaraj T."/>
            <person name="Lindquist I.E."/>
            <person name="Bharti A.K."/>
            <person name="Sundararajan A."/>
            <person name="Cameron C.T."/>
            <person name="Woodward J.E."/>
            <person name="May G.D."/>
            <person name="Brubaker C."/>
            <person name="Broadhvest J."/>
            <person name="Wilkins T.A."/>
        </authorList>
    </citation>
    <scope>NUCLEOTIDE SEQUENCE</scope>
    <source>
        <strain evidence="2">cv. AKA8401</strain>
    </source>
</reference>
<name>A0A0B0NG58_GOSAR</name>
<keyword evidence="1" id="KW-0418">Kinase</keyword>
<dbReference type="Proteomes" id="UP000032142">
    <property type="component" value="Unassembled WGS sequence"/>
</dbReference>
<protein>
    <submittedName>
        <fullName evidence="1">Glutamate 5-kinase</fullName>
    </submittedName>
</protein>
<evidence type="ECO:0000313" key="2">
    <source>
        <dbReference type="Proteomes" id="UP000032142"/>
    </source>
</evidence>
<proteinExistence type="predicted"/>
<gene>
    <name evidence="1" type="ORF">F383_19350</name>
</gene>
<organism evidence="1 2">
    <name type="scientific">Gossypium arboreum</name>
    <name type="common">Tree cotton</name>
    <name type="synonym">Gossypium nanking</name>
    <dbReference type="NCBI Taxonomy" id="29729"/>
    <lineage>
        <taxon>Eukaryota</taxon>
        <taxon>Viridiplantae</taxon>
        <taxon>Streptophyta</taxon>
        <taxon>Embryophyta</taxon>
        <taxon>Tracheophyta</taxon>
        <taxon>Spermatophyta</taxon>
        <taxon>Magnoliopsida</taxon>
        <taxon>eudicotyledons</taxon>
        <taxon>Gunneridae</taxon>
        <taxon>Pentapetalae</taxon>
        <taxon>rosids</taxon>
        <taxon>malvids</taxon>
        <taxon>Malvales</taxon>
        <taxon>Malvaceae</taxon>
        <taxon>Malvoideae</taxon>
        <taxon>Gossypium</taxon>
    </lineage>
</organism>
<keyword evidence="2" id="KW-1185">Reference proteome</keyword>
<keyword evidence="1" id="KW-0808">Transferase</keyword>
<dbReference type="AlphaFoldDB" id="A0A0B0NG58"/>